<dbReference type="Proteomes" id="UP000053825">
    <property type="component" value="Unassembled WGS sequence"/>
</dbReference>
<sequence length="75" mass="7751">MVQCEPPAAATTKTIIEGVQSGAHGYGPTNSTLSPCQGLEKVSPFYHSSASNFASAHTSDQMYVAAILTSSARCS</sequence>
<accession>A0A0L7QM82</accession>
<protein>
    <submittedName>
        <fullName evidence="1">Uncharacterized protein</fullName>
    </submittedName>
</protein>
<evidence type="ECO:0000313" key="2">
    <source>
        <dbReference type="Proteomes" id="UP000053825"/>
    </source>
</evidence>
<keyword evidence="2" id="KW-1185">Reference proteome</keyword>
<evidence type="ECO:0000313" key="1">
    <source>
        <dbReference type="EMBL" id="KOC59727.1"/>
    </source>
</evidence>
<dbReference type="AlphaFoldDB" id="A0A0L7QM82"/>
<reference evidence="1 2" key="1">
    <citation type="submission" date="2015-07" db="EMBL/GenBank/DDBJ databases">
        <title>The genome of Habropoda laboriosa.</title>
        <authorList>
            <person name="Pan H."/>
            <person name="Kapheim K."/>
        </authorList>
    </citation>
    <scope>NUCLEOTIDE SEQUENCE [LARGE SCALE GENOMIC DNA]</scope>
    <source>
        <strain evidence="1">0110345459</strain>
    </source>
</reference>
<proteinExistence type="predicted"/>
<organism evidence="1 2">
    <name type="scientific">Habropoda laboriosa</name>
    <dbReference type="NCBI Taxonomy" id="597456"/>
    <lineage>
        <taxon>Eukaryota</taxon>
        <taxon>Metazoa</taxon>
        <taxon>Ecdysozoa</taxon>
        <taxon>Arthropoda</taxon>
        <taxon>Hexapoda</taxon>
        <taxon>Insecta</taxon>
        <taxon>Pterygota</taxon>
        <taxon>Neoptera</taxon>
        <taxon>Endopterygota</taxon>
        <taxon>Hymenoptera</taxon>
        <taxon>Apocrita</taxon>
        <taxon>Aculeata</taxon>
        <taxon>Apoidea</taxon>
        <taxon>Anthophila</taxon>
        <taxon>Apidae</taxon>
        <taxon>Habropoda</taxon>
    </lineage>
</organism>
<gene>
    <name evidence="1" type="ORF">WH47_09708</name>
</gene>
<dbReference type="EMBL" id="KQ414894">
    <property type="protein sequence ID" value="KOC59727.1"/>
    <property type="molecule type" value="Genomic_DNA"/>
</dbReference>
<name>A0A0L7QM82_9HYME</name>